<dbReference type="Pfam" id="PF02687">
    <property type="entry name" value="FtsX"/>
    <property type="match status" value="1"/>
</dbReference>
<feature type="transmembrane region" description="Helical" evidence="8">
    <location>
        <begin position="340"/>
        <end position="359"/>
    </location>
</feature>
<evidence type="ECO:0000256" key="8">
    <source>
        <dbReference type="SAM" id="Phobius"/>
    </source>
</evidence>
<keyword evidence="6 8" id="KW-0472">Membrane</keyword>
<dbReference type="InterPro" id="IPR051125">
    <property type="entry name" value="ABC-4/HrtB_transporter"/>
</dbReference>
<dbReference type="Proteomes" id="UP000061839">
    <property type="component" value="Chromosome"/>
</dbReference>
<dbReference type="STRING" id="1618207.UM93_13145"/>
<dbReference type="EMBL" id="CP011005">
    <property type="protein sequence ID" value="AJT42212.1"/>
    <property type="molecule type" value="Genomic_DNA"/>
</dbReference>
<evidence type="ECO:0000256" key="1">
    <source>
        <dbReference type="ARBA" id="ARBA00004651"/>
    </source>
</evidence>
<organism evidence="11 12">
    <name type="scientific">Psychromicrobium lacuslunae</name>
    <dbReference type="NCBI Taxonomy" id="1618207"/>
    <lineage>
        <taxon>Bacteria</taxon>
        <taxon>Bacillati</taxon>
        <taxon>Actinomycetota</taxon>
        <taxon>Actinomycetes</taxon>
        <taxon>Micrococcales</taxon>
        <taxon>Micrococcaceae</taxon>
        <taxon>Psychromicrobium</taxon>
    </lineage>
</organism>
<feature type="transmembrane region" description="Helical" evidence="8">
    <location>
        <begin position="306"/>
        <end position="328"/>
    </location>
</feature>
<dbReference type="InterPro" id="IPR025857">
    <property type="entry name" value="MacB_PCD"/>
</dbReference>
<keyword evidence="3" id="KW-1003">Cell membrane</keyword>
<dbReference type="PANTHER" id="PTHR43738:SF1">
    <property type="entry name" value="HEMIN TRANSPORT SYSTEM PERMEASE PROTEIN HRTB-RELATED"/>
    <property type="match status" value="1"/>
</dbReference>
<evidence type="ECO:0000256" key="7">
    <source>
        <dbReference type="ARBA" id="ARBA00038076"/>
    </source>
</evidence>
<dbReference type="PANTHER" id="PTHR43738">
    <property type="entry name" value="ABC TRANSPORTER, MEMBRANE PROTEIN"/>
    <property type="match status" value="1"/>
</dbReference>
<proteinExistence type="inferred from homology"/>
<dbReference type="HOGENOM" id="CLU_060907_0_0_11"/>
<feature type="domain" description="MacB-like periplasmic core" evidence="10">
    <location>
        <begin position="22"/>
        <end position="225"/>
    </location>
</feature>
<evidence type="ECO:0000313" key="11">
    <source>
        <dbReference type="EMBL" id="AJT42212.1"/>
    </source>
</evidence>
<dbReference type="RefSeq" id="WP_045076005.1">
    <property type="nucleotide sequence ID" value="NZ_CP011005.1"/>
</dbReference>
<evidence type="ECO:0000256" key="6">
    <source>
        <dbReference type="ARBA" id="ARBA00023136"/>
    </source>
</evidence>
<comment type="similarity">
    <text evidence="7">Belongs to the ABC-4 integral membrane protein family.</text>
</comment>
<evidence type="ECO:0000313" key="12">
    <source>
        <dbReference type="Proteomes" id="UP000061839"/>
    </source>
</evidence>
<evidence type="ECO:0000259" key="10">
    <source>
        <dbReference type="Pfam" id="PF12704"/>
    </source>
</evidence>
<evidence type="ECO:0000256" key="4">
    <source>
        <dbReference type="ARBA" id="ARBA00022692"/>
    </source>
</evidence>
<name>A0A0D4C0L1_9MICC</name>
<dbReference type="InterPro" id="IPR003838">
    <property type="entry name" value="ABC3_permease_C"/>
</dbReference>
<dbReference type="Pfam" id="PF12704">
    <property type="entry name" value="MacB_PCD"/>
    <property type="match status" value="1"/>
</dbReference>
<sequence length="374" mass="37777">MFLAIRDIRFAKGRFVLMGGVVALITLLLVMLSGLTAGLADQSTSALSKLGTAEGDGQTSRAVDSIVFGAPAGAEAKASFTESEVSSAQLAHWRSAPGVSSVEALGISQARLQTAQTGNGAGTGNVALFGVSPTGGLAPVGFGSDTVVIGQGLAKQLALAVGDKVLIAGKELSVAAIVPDQWYSHTSVVWLPLASWREIAHLDAGKVGTVAAVSYRPDTSVDETAMNSQAGTVSTSRTGSFQALSSYRSENGSLLLMQAFLYGISALVIIAFLTVWTIQRTRDIAVLKAIGASSGYLLRDAIAQAAVVLLVGAGIGTGVGALGGLLAAQAAPFSLNAGSTLLPMLGVILLGLLGAGFAVGQVTRIDPLIALGGN</sequence>
<evidence type="ECO:0000259" key="9">
    <source>
        <dbReference type="Pfam" id="PF02687"/>
    </source>
</evidence>
<dbReference type="GO" id="GO:0005886">
    <property type="term" value="C:plasma membrane"/>
    <property type="evidence" value="ECO:0007669"/>
    <property type="project" value="UniProtKB-SubCell"/>
</dbReference>
<dbReference type="AlphaFoldDB" id="A0A0D4C0L1"/>
<comment type="subcellular location">
    <subcellularLocation>
        <location evidence="1">Cell membrane</location>
        <topology evidence="1">Multi-pass membrane protein</topology>
    </subcellularLocation>
</comment>
<keyword evidence="4 8" id="KW-0812">Transmembrane</keyword>
<reference evidence="11 12" key="1">
    <citation type="journal article" date="2015" name="Genome Announc.">
        <title>Complete Genome Sequencing of Protease-Producing Novel Arthrobacter sp. Strain IHBB 11108 Using PacBio Single-Molecule Real-Time Sequencing Technology.</title>
        <authorList>
            <person name="Kiran S."/>
            <person name="Swarnkar M.K."/>
            <person name="Pal M."/>
            <person name="Thakur R."/>
            <person name="Tewari R."/>
            <person name="Singh A.K."/>
            <person name="Gulati A."/>
        </authorList>
    </citation>
    <scope>NUCLEOTIDE SEQUENCE [LARGE SCALE GENOMIC DNA]</scope>
    <source>
        <strain evidence="11 12">IHBB 11108</strain>
    </source>
</reference>
<protein>
    <submittedName>
        <fullName evidence="11">ABC transporter substrate-binding protein</fullName>
    </submittedName>
</protein>
<keyword evidence="12" id="KW-1185">Reference proteome</keyword>
<evidence type="ECO:0000256" key="2">
    <source>
        <dbReference type="ARBA" id="ARBA00022448"/>
    </source>
</evidence>
<feature type="domain" description="ABC3 transporter permease C-terminal" evidence="9">
    <location>
        <begin position="259"/>
        <end position="367"/>
    </location>
</feature>
<accession>A0A0D4C0L1</accession>
<dbReference type="PATRIC" id="fig|1618207.4.peg.2664"/>
<keyword evidence="2" id="KW-0813">Transport</keyword>
<feature type="transmembrane region" description="Helical" evidence="8">
    <location>
        <begin position="255"/>
        <end position="278"/>
    </location>
</feature>
<dbReference type="KEGG" id="ari:UM93_13145"/>
<evidence type="ECO:0000256" key="5">
    <source>
        <dbReference type="ARBA" id="ARBA00022989"/>
    </source>
</evidence>
<keyword evidence="5 8" id="KW-1133">Transmembrane helix</keyword>
<evidence type="ECO:0000256" key="3">
    <source>
        <dbReference type="ARBA" id="ARBA00022475"/>
    </source>
</evidence>
<gene>
    <name evidence="11" type="ORF">UM93_13145</name>
</gene>
<dbReference type="OrthoDB" id="5242186at2"/>